<dbReference type="AlphaFoldDB" id="A0A7U5BF73"/>
<feature type="transmembrane region" description="Helical" evidence="1">
    <location>
        <begin position="293"/>
        <end position="313"/>
    </location>
</feature>
<evidence type="ECO:0000313" key="3">
    <source>
        <dbReference type="Proteomes" id="UP000032300"/>
    </source>
</evidence>
<keyword evidence="3" id="KW-1185">Reference proteome</keyword>
<reference evidence="2 3" key="1">
    <citation type="journal article" date="2015" name="Int. J. Syst. Evol. Microbiol.">
        <title>Sphingomonas hengshuiensis sp. nov., isolated from lake wetland.</title>
        <authorList>
            <person name="Wei S."/>
            <person name="Wang T."/>
            <person name="Liu H."/>
            <person name="Zhang C."/>
            <person name="Guo J."/>
            <person name="Wang Q."/>
            <person name="Liang K."/>
            <person name="Zhang Z."/>
        </authorList>
    </citation>
    <scope>NUCLEOTIDE SEQUENCE [LARGE SCALE GENOMIC DNA]</scope>
    <source>
        <strain evidence="2 3">WHSC-8</strain>
    </source>
</reference>
<accession>A0A7U5BF73</accession>
<keyword evidence="1" id="KW-0812">Transmembrane</keyword>
<reference evidence="2 3" key="2">
    <citation type="submission" date="2015-02" db="EMBL/GenBank/DDBJ databases">
        <title>The complete genome of Sphingomonas hengshuiensis sp. WHSC-8 isolated from soil of Hengshui Lake.</title>
        <authorList>
            <person name="Wei S."/>
            <person name="Guo J."/>
            <person name="Su C."/>
            <person name="Wu R."/>
            <person name="Zhang Z."/>
            <person name="Liang K."/>
            <person name="Li H."/>
            <person name="Wang T."/>
            <person name="Liu H."/>
            <person name="Zhang C."/>
            <person name="Li Z."/>
            <person name="Wang Q."/>
            <person name="Meng J."/>
        </authorList>
    </citation>
    <scope>NUCLEOTIDE SEQUENCE [LARGE SCALE GENOMIC DNA]</scope>
    <source>
        <strain evidence="2 3">WHSC-8</strain>
    </source>
</reference>
<protein>
    <submittedName>
        <fullName evidence="2">Uncharacterized protein</fullName>
    </submittedName>
</protein>
<dbReference type="KEGG" id="sphi:TS85_23260"/>
<name>A0A7U5BF73_9SPHN</name>
<proteinExistence type="predicted"/>
<feature type="transmembrane region" description="Helical" evidence="1">
    <location>
        <begin position="29"/>
        <end position="51"/>
    </location>
</feature>
<sequence>MEPQSRSISTRVSEIIDHTEVIYLRFLRAIILVIATILILYTAYLAVSGLYRVAQSPSSVREAVASVAANEISDAEQPEAVSPEAGKGPVADSEQQKFYSNFVERYFRLFHTKFEPFRQPEDKVLSRDEFDDSFVQSAARLNAATAGSVTFSSDRADLESLLAAMTAAAVEPRTIQRLRRYKAAKKVAVQRQIRKTRIEYRRGWNSLSTSCDGWFYSPIGCAERRAVEVPYSETTKAMEFPKGTQSHSQIFHAMQDKFFTLLENRRSSNAATAEARRIEIAESNVRGSIDLSLALRIFGGFIALMFFFLLIAIERHQRRIAATIPIAALPERAGS</sequence>
<keyword evidence="1" id="KW-1133">Transmembrane helix</keyword>
<keyword evidence="1" id="KW-0472">Membrane</keyword>
<dbReference type="EMBL" id="CP010836">
    <property type="protein sequence ID" value="AJP74085.1"/>
    <property type="molecule type" value="Genomic_DNA"/>
</dbReference>
<evidence type="ECO:0000313" key="2">
    <source>
        <dbReference type="EMBL" id="AJP74085.1"/>
    </source>
</evidence>
<dbReference type="Proteomes" id="UP000032300">
    <property type="component" value="Chromosome"/>
</dbReference>
<evidence type="ECO:0000256" key="1">
    <source>
        <dbReference type="SAM" id="Phobius"/>
    </source>
</evidence>
<gene>
    <name evidence="2" type="ORF">TS85_23260</name>
</gene>
<organism evidence="2 3">
    <name type="scientific">Sphingomonas hengshuiensis</name>
    <dbReference type="NCBI Taxonomy" id="1609977"/>
    <lineage>
        <taxon>Bacteria</taxon>
        <taxon>Pseudomonadati</taxon>
        <taxon>Pseudomonadota</taxon>
        <taxon>Alphaproteobacteria</taxon>
        <taxon>Sphingomonadales</taxon>
        <taxon>Sphingomonadaceae</taxon>
        <taxon>Sphingomonas</taxon>
    </lineage>
</organism>